<name>A0ABS6JSR8_9BACI</name>
<keyword evidence="1" id="KW-0812">Transmembrane</keyword>
<gene>
    <name evidence="2" type="ORF">KS407_09175</name>
</gene>
<evidence type="ECO:0000313" key="3">
    <source>
        <dbReference type="Proteomes" id="UP000790580"/>
    </source>
</evidence>
<evidence type="ECO:0000256" key="1">
    <source>
        <dbReference type="SAM" id="Phobius"/>
    </source>
</evidence>
<accession>A0ABS6JSR8</accession>
<protein>
    <submittedName>
        <fullName evidence="2">Uncharacterized protein</fullName>
    </submittedName>
</protein>
<feature type="transmembrane region" description="Helical" evidence="1">
    <location>
        <begin position="161"/>
        <end position="178"/>
    </location>
</feature>
<dbReference type="EMBL" id="JAHQCR010000038">
    <property type="protein sequence ID" value="MBU9721616.1"/>
    <property type="molecule type" value="Genomic_DNA"/>
</dbReference>
<proteinExistence type="predicted"/>
<dbReference type="Proteomes" id="UP000790580">
    <property type="component" value="Unassembled WGS sequence"/>
</dbReference>
<reference evidence="2 3" key="1">
    <citation type="submission" date="2021-06" db="EMBL/GenBank/DDBJ databases">
        <title>Bacillus sp. RD4P76, an endophyte from a halophyte.</title>
        <authorList>
            <person name="Sun J.-Q."/>
        </authorList>
    </citation>
    <scope>NUCLEOTIDE SEQUENCE [LARGE SCALE GENOMIC DNA]</scope>
    <source>
        <strain evidence="2 3">JCM 17098</strain>
    </source>
</reference>
<keyword evidence="3" id="KW-1185">Reference proteome</keyword>
<comment type="caution">
    <text evidence="2">The sequence shown here is derived from an EMBL/GenBank/DDBJ whole genome shotgun (WGS) entry which is preliminary data.</text>
</comment>
<keyword evidence="1" id="KW-0472">Membrane</keyword>
<evidence type="ECO:0000313" key="2">
    <source>
        <dbReference type="EMBL" id="MBU9721616.1"/>
    </source>
</evidence>
<keyword evidence="1" id="KW-1133">Transmembrane helix</keyword>
<dbReference type="RefSeq" id="WP_088074341.1">
    <property type="nucleotide sequence ID" value="NZ_JAHQCR010000038.1"/>
</dbReference>
<organism evidence="2 3">
    <name type="scientific">Evansella alkalicola</name>
    <dbReference type="NCBI Taxonomy" id="745819"/>
    <lineage>
        <taxon>Bacteria</taxon>
        <taxon>Bacillati</taxon>
        <taxon>Bacillota</taxon>
        <taxon>Bacilli</taxon>
        <taxon>Bacillales</taxon>
        <taxon>Bacillaceae</taxon>
        <taxon>Evansella</taxon>
    </lineage>
</organism>
<sequence length="179" mass="20351">MNEILQKEEVSIKTFGSEEEVTKNFPEVIRQTIIDSTKSLNQITIEAAGIRTQNGWKNFWAKSQNINTIAEHLEQVAMVQKKSLDMILLLMGASGRMKTDYDVIINTINDLNEGYKDNDIVIEHLINVKMTIKELQQREVDFDALKEELDSVKKRGKLNNWLNIICLVAVTGVAVVSLM</sequence>